<dbReference type="VEuPathDB" id="VectorBase:SCAU015320"/>
<keyword evidence="2" id="KW-0732">Signal</keyword>
<sequence length="287" mass="30692">MKLFAAFLLVAFIAHSKVALGDDVLRCYSCDGDDCDDADNWEIETCYSATTENPETTTTDTKTTETTTDTTNTGTITTTVETTTDVASTTDTTTTEPSPTTTTGMTTTVTTDTTTLPTDTTTVPTDTTTVPMPTDTTAVPTDTTAVPTDTTAVPTDTTAVPTDTTAGPTETALFNTKKIVKKRSASEVLLRHYRGRSRRATGPDGTGYACYTIEYKDNESSDNKMKKGCVKISVDQTACEAISDNIMGGNAIIENCQVCMSDKCNSSATLQFSLLTMAVLLLMRFFI</sequence>
<evidence type="ECO:0000313" key="4">
    <source>
        <dbReference type="Proteomes" id="UP000095300"/>
    </source>
</evidence>
<keyword evidence="4" id="KW-1185">Reference proteome</keyword>
<reference evidence="3" key="1">
    <citation type="submission" date="2020-05" db="UniProtKB">
        <authorList>
            <consortium name="EnsemblMetazoa"/>
        </authorList>
    </citation>
    <scope>IDENTIFICATION</scope>
    <source>
        <strain evidence="3">USDA</strain>
    </source>
</reference>
<proteinExistence type="predicted"/>
<feature type="chain" id="PRO_5009328041" evidence="2">
    <location>
        <begin position="22"/>
        <end position="287"/>
    </location>
</feature>
<evidence type="ECO:0000256" key="2">
    <source>
        <dbReference type="SAM" id="SignalP"/>
    </source>
</evidence>
<name>A0A1I8QAE2_STOCA</name>
<protein>
    <submittedName>
        <fullName evidence="3">Uncharacterized protein</fullName>
    </submittedName>
</protein>
<accession>A0A1I8QAE2</accession>
<feature type="region of interest" description="Disordered" evidence="1">
    <location>
        <begin position="52"/>
        <end position="169"/>
    </location>
</feature>
<dbReference type="AlphaFoldDB" id="A0A1I8QAE2"/>
<feature type="signal peptide" evidence="2">
    <location>
        <begin position="1"/>
        <end position="21"/>
    </location>
</feature>
<dbReference type="STRING" id="35570.A0A1I8QAE2"/>
<dbReference type="EnsemblMetazoa" id="SCAU015320-RA">
    <property type="protein sequence ID" value="SCAU015320-PA"/>
    <property type="gene ID" value="SCAU015320"/>
</dbReference>
<evidence type="ECO:0000256" key="1">
    <source>
        <dbReference type="SAM" id="MobiDB-lite"/>
    </source>
</evidence>
<dbReference type="OrthoDB" id="8041071at2759"/>
<dbReference type="Proteomes" id="UP000095300">
    <property type="component" value="Unassembled WGS sequence"/>
</dbReference>
<organism evidence="3 4">
    <name type="scientific">Stomoxys calcitrans</name>
    <name type="common">Stable fly</name>
    <name type="synonym">Conops calcitrans</name>
    <dbReference type="NCBI Taxonomy" id="35570"/>
    <lineage>
        <taxon>Eukaryota</taxon>
        <taxon>Metazoa</taxon>
        <taxon>Ecdysozoa</taxon>
        <taxon>Arthropoda</taxon>
        <taxon>Hexapoda</taxon>
        <taxon>Insecta</taxon>
        <taxon>Pterygota</taxon>
        <taxon>Neoptera</taxon>
        <taxon>Endopterygota</taxon>
        <taxon>Diptera</taxon>
        <taxon>Brachycera</taxon>
        <taxon>Muscomorpha</taxon>
        <taxon>Muscoidea</taxon>
        <taxon>Muscidae</taxon>
        <taxon>Stomoxys</taxon>
    </lineage>
</organism>
<gene>
    <name evidence="3" type="primary">106088063</name>
</gene>
<evidence type="ECO:0000313" key="3">
    <source>
        <dbReference type="EnsemblMetazoa" id="SCAU015320-PA"/>
    </source>
</evidence>